<accession>A0A3Q9HNR5</accession>
<evidence type="ECO:0000259" key="1">
    <source>
        <dbReference type="Pfam" id="PF01494"/>
    </source>
</evidence>
<dbReference type="GO" id="GO:0071949">
    <property type="term" value="F:FAD binding"/>
    <property type="evidence" value="ECO:0007669"/>
    <property type="project" value="InterPro"/>
</dbReference>
<dbReference type="Gene3D" id="3.50.50.60">
    <property type="entry name" value="FAD/NAD(P)-binding domain"/>
    <property type="match status" value="1"/>
</dbReference>
<proteinExistence type="predicted"/>
<dbReference type="GO" id="GO:0016628">
    <property type="term" value="F:oxidoreductase activity, acting on the CH-CH group of donors, NAD or NADP as acceptor"/>
    <property type="evidence" value="ECO:0007669"/>
    <property type="project" value="InterPro"/>
</dbReference>
<dbReference type="AlphaFoldDB" id="A0A3Q9HNR5"/>
<dbReference type="InterPro" id="IPR050407">
    <property type="entry name" value="Geranylgeranyl_reductase"/>
</dbReference>
<dbReference type="OrthoDB" id="9806565at2"/>
<evidence type="ECO:0000313" key="3">
    <source>
        <dbReference type="Proteomes" id="UP000267250"/>
    </source>
</evidence>
<name>A0A3Q9HNR5_9FIRM</name>
<dbReference type="SUPFAM" id="SSF51905">
    <property type="entry name" value="FAD/NAD(P)-binding domain"/>
    <property type="match status" value="1"/>
</dbReference>
<gene>
    <name evidence="2" type="ORF">BBF96_01775</name>
</gene>
<dbReference type="InterPro" id="IPR011777">
    <property type="entry name" value="Geranylgeranyl_Rdtase_fam"/>
</dbReference>
<keyword evidence="3" id="KW-1185">Reference proteome</keyword>
<feature type="domain" description="FAD-binding" evidence="1">
    <location>
        <begin position="5"/>
        <end position="159"/>
    </location>
</feature>
<organism evidence="2 3">
    <name type="scientific">Anoxybacter fermentans</name>
    <dbReference type="NCBI Taxonomy" id="1323375"/>
    <lineage>
        <taxon>Bacteria</taxon>
        <taxon>Bacillati</taxon>
        <taxon>Bacillota</taxon>
        <taxon>Clostridia</taxon>
        <taxon>Halanaerobiales</taxon>
        <taxon>Anoxybacter</taxon>
    </lineage>
</organism>
<dbReference type="PRINTS" id="PR00420">
    <property type="entry name" value="RNGMNOXGNASE"/>
</dbReference>
<dbReference type="RefSeq" id="WP_127015564.1">
    <property type="nucleotide sequence ID" value="NZ_CP016379.1"/>
</dbReference>
<dbReference type="NCBIfam" id="TIGR02032">
    <property type="entry name" value="GG-red-SF"/>
    <property type="match status" value="1"/>
</dbReference>
<dbReference type="Pfam" id="PF01494">
    <property type="entry name" value="FAD_binding_3"/>
    <property type="match status" value="1"/>
</dbReference>
<sequence>MKQKQVIIVGGGPAGAFAGYRLAKEGYRVKILDKAIFPRYKPCAGGILTKVNHILPIKKEWIEAECMSVNMTYRYHSPVEVTVDKPFVMMVNREKFDHELLKMAQEAGAEVYEGVLVKSVMEDDRQVMVKTGSGKVFKGDYLIGADGAISQVARSLSLPGYSQRLGIALEGEFIVSDQDYERFRHLIQLNYGNLPSGYSWIFPKDGYLSIGIGTFQDKYPDLKRKLQEYIKSFGIHIKKTLRFRGSFIPWGGINQVFSGKRTFLVGDAAGLVDPLTGEGIYYALKSSELAVENLFKINSGKGQIKEYDKRIVQEILPELKMARRVARLAFSLSPLVHRVVRYYPDLLTYLLKICSGEKSYSFYVGMFLKKIPITLFKSTLSFRHQKGSLF</sequence>
<protein>
    <recommendedName>
        <fullName evidence="1">FAD-binding domain-containing protein</fullName>
    </recommendedName>
</protein>
<reference evidence="2 3" key="1">
    <citation type="submission" date="2016-07" db="EMBL/GenBank/DDBJ databases">
        <title>Genome and transcriptome analysis of iron-reducing fermentative bacteria Anoxybacter fermentans.</title>
        <authorList>
            <person name="Zeng X."/>
            <person name="Shao Z."/>
        </authorList>
    </citation>
    <scope>NUCLEOTIDE SEQUENCE [LARGE SCALE GENOMIC DNA]</scope>
    <source>
        <strain evidence="2 3">DY22613</strain>
    </source>
</reference>
<dbReference type="PANTHER" id="PTHR42685">
    <property type="entry name" value="GERANYLGERANYL DIPHOSPHATE REDUCTASE"/>
    <property type="match status" value="1"/>
</dbReference>
<dbReference type="KEGG" id="aft:BBF96_01775"/>
<evidence type="ECO:0000313" key="2">
    <source>
        <dbReference type="EMBL" id="AZR72236.1"/>
    </source>
</evidence>
<dbReference type="EMBL" id="CP016379">
    <property type="protein sequence ID" value="AZR72236.1"/>
    <property type="molecule type" value="Genomic_DNA"/>
</dbReference>
<dbReference type="PANTHER" id="PTHR42685:SF22">
    <property type="entry name" value="CONDITIONED MEDIUM FACTOR RECEPTOR 1"/>
    <property type="match status" value="1"/>
</dbReference>
<dbReference type="InterPro" id="IPR036188">
    <property type="entry name" value="FAD/NAD-bd_sf"/>
</dbReference>
<dbReference type="Proteomes" id="UP000267250">
    <property type="component" value="Chromosome"/>
</dbReference>
<dbReference type="InterPro" id="IPR002938">
    <property type="entry name" value="FAD-bd"/>
</dbReference>